<dbReference type="EMBL" id="JAAAUY010000033">
    <property type="protein sequence ID" value="KAF9337219.1"/>
    <property type="molecule type" value="Genomic_DNA"/>
</dbReference>
<reference evidence="1" key="1">
    <citation type="journal article" date="2020" name="Fungal Divers.">
        <title>Resolving the Mortierellaceae phylogeny through synthesis of multi-gene phylogenetics and phylogenomics.</title>
        <authorList>
            <person name="Vandepol N."/>
            <person name="Liber J."/>
            <person name="Desiro A."/>
            <person name="Na H."/>
            <person name="Kennedy M."/>
            <person name="Barry K."/>
            <person name="Grigoriev I.V."/>
            <person name="Miller A.N."/>
            <person name="O'Donnell K."/>
            <person name="Stajich J.E."/>
            <person name="Bonito G."/>
        </authorList>
    </citation>
    <scope>NUCLEOTIDE SEQUENCE</scope>
    <source>
        <strain evidence="1">NVP1</strain>
    </source>
</reference>
<dbReference type="InterPro" id="IPR032675">
    <property type="entry name" value="LRR_dom_sf"/>
</dbReference>
<organism evidence="1 2">
    <name type="scientific">Podila minutissima</name>
    <dbReference type="NCBI Taxonomy" id="64525"/>
    <lineage>
        <taxon>Eukaryota</taxon>
        <taxon>Fungi</taxon>
        <taxon>Fungi incertae sedis</taxon>
        <taxon>Mucoromycota</taxon>
        <taxon>Mortierellomycotina</taxon>
        <taxon>Mortierellomycetes</taxon>
        <taxon>Mortierellales</taxon>
        <taxon>Mortierellaceae</taxon>
        <taxon>Podila</taxon>
    </lineage>
</organism>
<proteinExistence type="predicted"/>
<dbReference type="AlphaFoldDB" id="A0A9P5VQS1"/>
<dbReference type="Gene3D" id="3.80.10.10">
    <property type="entry name" value="Ribonuclease Inhibitor"/>
    <property type="match status" value="1"/>
</dbReference>
<protein>
    <recommendedName>
        <fullName evidence="3">F-box domain-containing protein</fullName>
    </recommendedName>
</protein>
<accession>A0A9P5VQS1</accession>
<name>A0A9P5VQS1_9FUNG</name>
<dbReference type="Proteomes" id="UP000696485">
    <property type="component" value="Unassembled WGS sequence"/>
</dbReference>
<comment type="caution">
    <text evidence="1">The sequence shown here is derived from an EMBL/GenBank/DDBJ whole genome shotgun (WGS) entry which is preliminary data.</text>
</comment>
<keyword evidence="2" id="KW-1185">Reference proteome</keyword>
<evidence type="ECO:0000313" key="2">
    <source>
        <dbReference type="Proteomes" id="UP000696485"/>
    </source>
</evidence>
<dbReference type="SUPFAM" id="SSF52047">
    <property type="entry name" value="RNI-like"/>
    <property type="match status" value="2"/>
</dbReference>
<sequence>MSPLPLSPIDLPHVTEAIAESLSFGDLLNCIPVSRAWYDAFIPLLWTDVITFRKSNFDMHQGKTTPEYLQALIKHAHHIRAITCQLETLPTLLECQLVNLIEVNYVVDFKDFPRKPVAPGKSTQGLDDLSSLIAHCCPRLRAVSIENFSLMYDSEVRDLRSFVHFLDCFPAITCLFISCTPKIPYPKWLVLTDIFEQRMARVQSSKITSLVARHSTELTRSKRGLPVIPNSGQPSGWPGRESPCKEYWTECNAPRILPNVSRGRWEHDTWMYPMASWVVAVLENDSALEVCLPTNQYGKPQVLLDRYPALTRLRGGRYIGILDETLPMLPVTLPHLRELEWFDIADCSREFQKFLANQTVEMSSLELRGFLGEDYELILQPLILSDHNQGRAHFLRHALVAITVEYEVLPLAHLLELLTLCPNLQTLSVKCVSFNGTEQGVDQAWICSRLRQLDVFLEQKTPAQDTEHVIDVVKVAHGFMAQLGTLHRLQELVLRVHNRWRCSVSPFLDLSVGVDNGLEQLRGLSRMEKFTVSGLVHHVGAEEMKWMAKHWPRLSAIEIPIHGPIDDVSGYAHLVGLTCTLDALPILIEHLESLIEINVVIDRNYSIRPTLPGKSTQGLDNLATLITHSPRLHAVSIETSRSDLTMKSKTFNSSWTF</sequence>
<gene>
    <name evidence="1" type="ORF">BG006_005791</name>
</gene>
<evidence type="ECO:0008006" key="3">
    <source>
        <dbReference type="Google" id="ProtNLM"/>
    </source>
</evidence>
<evidence type="ECO:0000313" key="1">
    <source>
        <dbReference type="EMBL" id="KAF9337219.1"/>
    </source>
</evidence>